<dbReference type="PATRIC" id="fig|1339327.3.peg.2013"/>
<organism evidence="1 2">
    <name type="scientific">Bacteroides fragilis str. S36L11</name>
    <dbReference type="NCBI Taxonomy" id="1339327"/>
    <lineage>
        <taxon>Bacteria</taxon>
        <taxon>Pseudomonadati</taxon>
        <taxon>Bacteroidota</taxon>
        <taxon>Bacteroidia</taxon>
        <taxon>Bacteroidales</taxon>
        <taxon>Bacteroidaceae</taxon>
        <taxon>Bacteroides</taxon>
    </lineage>
</organism>
<dbReference type="EMBL" id="JGDJ01000164">
    <property type="protein sequence ID" value="EXZ29334.1"/>
    <property type="molecule type" value="Genomic_DNA"/>
</dbReference>
<proteinExistence type="predicted"/>
<dbReference type="GO" id="GO:0016740">
    <property type="term" value="F:transferase activity"/>
    <property type="evidence" value="ECO:0007669"/>
    <property type="project" value="UniProtKB-KW"/>
</dbReference>
<sequence length="39" mass="5040">MHFILLYNMVKYFNKWGWLFDKNRREINKKVLMELDYKN</sequence>
<dbReference type="Proteomes" id="UP000022082">
    <property type="component" value="Unassembled WGS sequence"/>
</dbReference>
<protein>
    <submittedName>
        <fullName evidence="1">Glycosyltransferase, group 2 family domain protein</fullName>
    </submittedName>
</protein>
<comment type="caution">
    <text evidence="1">The sequence shown here is derived from an EMBL/GenBank/DDBJ whole genome shotgun (WGS) entry which is preliminary data.</text>
</comment>
<name>A0A015Z395_BACFG</name>
<evidence type="ECO:0000313" key="2">
    <source>
        <dbReference type="Proteomes" id="UP000022082"/>
    </source>
</evidence>
<accession>A0A015Z395</accession>
<keyword evidence="1" id="KW-0808">Transferase</keyword>
<gene>
    <name evidence="1" type="ORF">M136_1368</name>
</gene>
<dbReference type="AlphaFoldDB" id="A0A015Z395"/>
<evidence type="ECO:0000313" key="1">
    <source>
        <dbReference type="EMBL" id="EXZ29334.1"/>
    </source>
</evidence>
<reference evidence="1 2" key="1">
    <citation type="submission" date="2014-02" db="EMBL/GenBank/DDBJ databases">
        <authorList>
            <person name="Sears C."/>
            <person name="Carroll K."/>
            <person name="Sack B.R."/>
            <person name="Qadri F."/>
            <person name="Myers L.L."/>
            <person name="Chung G.-T."/>
            <person name="Escheverria P."/>
            <person name="Fraser C.M."/>
            <person name="Sadzewicz L."/>
            <person name="Shefchek K.A."/>
            <person name="Tallon L."/>
            <person name="Das S.P."/>
            <person name="Daugherty S."/>
            <person name="Mongodin E.F."/>
        </authorList>
    </citation>
    <scope>NUCLEOTIDE SEQUENCE [LARGE SCALE GENOMIC DNA]</scope>
    <source>
        <strain evidence="1 2">S36L11</strain>
    </source>
</reference>